<dbReference type="KEGG" id="mcit:NCTC10181_00184"/>
<keyword evidence="3" id="KW-1185">Reference proteome</keyword>
<name>A0A449B166_9BACT</name>
<reference evidence="2 3" key="1">
    <citation type="submission" date="2019-01" db="EMBL/GenBank/DDBJ databases">
        <authorList>
            <consortium name="Pathogen Informatics"/>
        </authorList>
    </citation>
    <scope>NUCLEOTIDE SEQUENCE [LARGE SCALE GENOMIC DNA]</scope>
    <source>
        <strain evidence="2 3">NCTC10181</strain>
    </source>
</reference>
<gene>
    <name evidence="2" type="ORF">NCTC10181_00184</name>
</gene>
<keyword evidence="1" id="KW-0812">Transmembrane</keyword>
<evidence type="ECO:0000313" key="3">
    <source>
        <dbReference type="Proteomes" id="UP000290985"/>
    </source>
</evidence>
<accession>A0A449B166</accession>
<evidence type="ECO:0000313" key="2">
    <source>
        <dbReference type="EMBL" id="VEU74347.1"/>
    </source>
</evidence>
<keyword evidence="1" id="KW-0472">Membrane</keyword>
<dbReference type="Proteomes" id="UP000290985">
    <property type="component" value="Chromosome"/>
</dbReference>
<feature type="transmembrane region" description="Helical" evidence="1">
    <location>
        <begin position="21"/>
        <end position="44"/>
    </location>
</feature>
<dbReference type="EMBL" id="LR215036">
    <property type="protein sequence ID" value="VEU74347.1"/>
    <property type="molecule type" value="Genomic_DNA"/>
</dbReference>
<proteinExistence type="predicted"/>
<protein>
    <submittedName>
        <fullName evidence="2">Uncharacterized protein</fullName>
    </submittedName>
</protein>
<evidence type="ECO:0000256" key="1">
    <source>
        <dbReference type="SAM" id="Phobius"/>
    </source>
</evidence>
<sequence>MIKNVKNIFIKIKKAISSLAIGIGVTAGAALVSVGVLLSLHNYYQVPREQSYFFTELQNQVIKTQNTLKNLSAEDLKNPEIEKLSKEVDYANQSLSSEDSSIATMLQQRNKLRHCLMLLKTRTKKRILLKNTIL</sequence>
<organism evidence="2 3">
    <name type="scientific">Mycoplasmopsis citelli</name>
    <dbReference type="NCBI Taxonomy" id="171281"/>
    <lineage>
        <taxon>Bacteria</taxon>
        <taxon>Bacillati</taxon>
        <taxon>Mycoplasmatota</taxon>
        <taxon>Mycoplasmoidales</taxon>
        <taxon>Metamycoplasmataceae</taxon>
        <taxon>Mycoplasmopsis</taxon>
    </lineage>
</organism>
<dbReference type="AlphaFoldDB" id="A0A449B166"/>
<keyword evidence="1" id="KW-1133">Transmembrane helix</keyword>